<gene>
    <name evidence="2" type="ORF">AWC38_SpisGene18532</name>
</gene>
<dbReference type="InterPro" id="IPR003609">
    <property type="entry name" value="Pan_app"/>
</dbReference>
<sequence length="617" mass="70865">MAKYGIPEEIVEIVRVFYDDFKCAVEDQQETCEWFDIKNGVKQGCCMSGILFLIVMDWVMPRGVGTGENGIRWKFTSKLDDLDFADDIVLLSSTKEQIQEKTIRLDEEARQGAKVCREGGGTKDLKNKLSKARGVFNKLKRIWISNNILRKTKLRLYKTLLVPVLLYGSETWKMNKGGHKAVNVFHNRCLRMTLRIRWQDHVSTKELLERAGMKPLSAEVISRRWKMIGHIVRKDRNNDCNVAMSWAPEVYLDLRQMFLVHYPLCFLPFLPLRMTASLQCEPAQHSENGKALKGHIFKRKRVQDPYECRVFCYSELTCQSYNYVKTDQICELNNRTKEARPEDFVQDLTRFYMRRWKNRGSIPEMPAESCEEIKASEQWMAVSGRYWLESLETKMKFKKFLVYCDMVSLDRAWTLLARFSNSDTKNWMNDSGYWWYDSTKAAGETADPSINVDMISPAFWLVSGSEFKITRSDDFGHTPLLHTTGNCLSGQTFRSKITSYGNFRNGSVWSDTKCLGKCKVQYGGQYLTTEGFGQASCNGELQAADEVGFWCDWRWSGSVIMIGGGGAVCSRADHGIGTTVAKLASFEIKENGRRESDFSNDAWGQITKNCSLNLWIC</sequence>
<proteinExistence type="predicted"/>
<name>A0A2B4RK16_STYPI</name>
<evidence type="ECO:0000313" key="3">
    <source>
        <dbReference type="Proteomes" id="UP000225706"/>
    </source>
</evidence>
<dbReference type="InterPro" id="IPR036056">
    <property type="entry name" value="Fibrinogen-like_C"/>
</dbReference>
<dbReference type="AlphaFoldDB" id="A0A2B4RK16"/>
<dbReference type="PANTHER" id="PTHR47027">
    <property type="entry name" value="REVERSE TRANSCRIPTASE DOMAIN-CONTAINING PROTEIN"/>
    <property type="match status" value="1"/>
</dbReference>
<dbReference type="EMBL" id="LSMT01000493">
    <property type="protein sequence ID" value="PFX17153.1"/>
    <property type="molecule type" value="Genomic_DNA"/>
</dbReference>
<dbReference type="Pfam" id="PF00024">
    <property type="entry name" value="PAN_1"/>
    <property type="match status" value="1"/>
</dbReference>
<evidence type="ECO:0000313" key="2">
    <source>
        <dbReference type="EMBL" id="PFX17153.1"/>
    </source>
</evidence>
<evidence type="ECO:0000259" key="1">
    <source>
        <dbReference type="PROSITE" id="PS50948"/>
    </source>
</evidence>
<dbReference type="OrthoDB" id="6255742at2759"/>
<comment type="caution">
    <text evidence="2">The sequence shown here is derived from an EMBL/GenBank/DDBJ whole genome shotgun (WGS) entry which is preliminary data.</text>
</comment>
<accession>A0A2B4RK16</accession>
<dbReference type="InterPro" id="IPR014716">
    <property type="entry name" value="Fibrinogen_a/b/g_C_1"/>
</dbReference>
<dbReference type="SUPFAM" id="SSF56496">
    <property type="entry name" value="Fibrinogen C-terminal domain-like"/>
    <property type="match status" value="1"/>
</dbReference>
<feature type="domain" description="Apple" evidence="1">
    <location>
        <begin position="280"/>
        <end position="357"/>
    </location>
</feature>
<dbReference type="STRING" id="50429.A0A2B4RK16"/>
<dbReference type="PROSITE" id="PS50948">
    <property type="entry name" value="PAN"/>
    <property type="match status" value="1"/>
</dbReference>
<dbReference type="PANTHER" id="PTHR47027:SF20">
    <property type="entry name" value="REVERSE TRANSCRIPTASE-LIKE PROTEIN WITH RNA-DIRECTED DNA POLYMERASE DOMAIN"/>
    <property type="match status" value="1"/>
</dbReference>
<keyword evidence="3" id="KW-1185">Reference proteome</keyword>
<dbReference type="Gene3D" id="3.90.215.10">
    <property type="entry name" value="Gamma Fibrinogen, chain A, domain 1"/>
    <property type="match status" value="1"/>
</dbReference>
<reference evidence="3" key="1">
    <citation type="journal article" date="2017" name="bioRxiv">
        <title>Comparative analysis of the genomes of Stylophora pistillata and Acropora digitifera provides evidence for extensive differences between species of corals.</title>
        <authorList>
            <person name="Voolstra C.R."/>
            <person name="Li Y."/>
            <person name="Liew Y.J."/>
            <person name="Baumgarten S."/>
            <person name="Zoccola D."/>
            <person name="Flot J.-F."/>
            <person name="Tambutte S."/>
            <person name="Allemand D."/>
            <person name="Aranda M."/>
        </authorList>
    </citation>
    <scope>NUCLEOTIDE SEQUENCE [LARGE SCALE GENOMIC DNA]</scope>
</reference>
<dbReference type="Proteomes" id="UP000225706">
    <property type="component" value="Unassembled WGS sequence"/>
</dbReference>
<protein>
    <recommendedName>
        <fullName evidence="1">Apple domain-containing protein</fullName>
    </recommendedName>
</protein>
<organism evidence="2 3">
    <name type="scientific">Stylophora pistillata</name>
    <name type="common">Smooth cauliflower coral</name>
    <dbReference type="NCBI Taxonomy" id="50429"/>
    <lineage>
        <taxon>Eukaryota</taxon>
        <taxon>Metazoa</taxon>
        <taxon>Cnidaria</taxon>
        <taxon>Anthozoa</taxon>
        <taxon>Hexacorallia</taxon>
        <taxon>Scleractinia</taxon>
        <taxon>Astrocoeniina</taxon>
        <taxon>Pocilloporidae</taxon>
        <taxon>Stylophora</taxon>
    </lineage>
</organism>
<dbReference type="SUPFAM" id="SSF57414">
    <property type="entry name" value="Hairpin loop containing domain-like"/>
    <property type="match status" value="1"/>
</dbReference>